<name>A0A0V1DP00_TRIPS</name>
<evidence type="ECO:0000313" key="2">
    <source>
        <dbReference type="Proteomes" id="UP000054995"/>
    </source>
</evidence>
<feature type="non-terminal residue" evidence="1">
    <location>
        <position position="41"/>
    </location>
</feature>
<accession>A0A0V1DP00</accession>
<feature type="non-terminal residue" evidence="1">
    <location>
        <position position="1"/>
    </location>
</feature>
<keyword evidence="2" id="KW-1185">Reference proteome</keyword>
<proteinExistence type="predicted"/>
<dbReference type="AlphaFoldDB" id="A0A0V1DP00"/>
<dbReference type="EMBL" id="JYDT01002708">
    <property type="protein sequence ID" value="KRY63064.1"/>
    <property type="molecule type" value="Genomic_DNA"/>
</dbReference>
<comment type="caution">
    <text evidence="1">The sequence shown here is derived from an EMBL/GenBank/DDBJ whole genome shotgun (WGS) entry which is preliminary data.</text>
</comment>
<sequence length="41" mass="5100">LQRPSKNRNDMKWLYAWQAHRLIVLHTREWPVTSFVIFFTL</sequence>
<evidence type="ECO:0000313" key="1">
    <source>
        <dbReference type="EMBL" id="KRY63064.1"/>
    </source>
</evidence>
<protein>
    <submittedName>
        <fullName evidence="1">Uncharacterized protein</fullName>
    </submittedName>
</protein>
<reference evidence="1 2" key="1">
    <citation type="submission" date="2015-01" db="EMBL/GenBank/DDBJ databases">
        <title>Evolution of Trichinella species and genotypes.</title>
        <authorList>
            <person name="Korhonen P.K."/>
            <person name="Edoardo P."/>
            <person name="Giuseppe L.R."/>
            <person name="Gasser R.B."/>
        </authorList>
    </citation>
    <scope>NUCLEOTIDE SEQUENCE [LARGE SCALE GENOMIC DNA]</scope>
    <source>
        <strain evidence="1">ISS470</strain>
    </source>
</reference>
<gene>
    <name evidence="1" type="ORF">T4D_6285</name>
</gene>
<dbReference type="Proteomes" id="UP000054995">
    <property type="component" value="Unassembled WGS sequence"/>
</dbReference>
<organism evidence="1 2">
    <name type="scientific">Trichinella pseudospiralis</name>
    <name type="common">Parasitic roundworm</name>
    <dbReference type="NCBI Taxonomy" id="6337"/>
    <lineage>
        <taxon>Eukaryota</taxon>
        <taxon>Metazoa</taxon>
        <taxon>Ecdysozoa</taxon>
        <taxon>Nematoda</taxon>
        <taxon>Enoplea</taxon>
        <taxon>Dorylaimia</taxon>
        <taxon>Trichinellida</taxon>
        <taxon>Trichinellidae</taxon>
        <taxon>Trichinella</taxon>
    </lineage>
</organism>